<feature type="domain" description="Ig-like" evidence="1">
    <location>
        <begin position="1"/>
        <end position="65"/>
    </location>
</feature>
<protein>
    <recommendedName>
        <fullName evidence="1">Ig-like domain-containing protein</fullName>
    </recommendedName>
</protein>
<keyword evidence="4" id="KW-1185">Reference proteome</keyword>
<dbReference type="PANTHER" id="PTHR23278:SF19">
    <property type="entry name" value="OBSCURIN"/>
    <property type="match status" value="1"/>
</dbReference>
<dbReference type="PROSITE" id="PS50835">
    <property type="entry name" value="IG_LIKE"/>
    <property type="match status" value="1"/>
</dbReference>
<reference evidence="3" key="1">
    <citation type="submission" date="2020-08" db="EMBL/GenBank/DDBJ databases">
        <title>Multicomponent nature underlies the extraordinary mechanical properties of spider dragline silk.</title>
        <authorList>
            <person name="Kono N."/>
            <person name="Nakamura H."/>
            <person name="Mori M."/>
            <person name="Yoshida Y."/>
            <person name="Ohtoshi R."/>
            <person name="Malay A.D."/>
            <person name="Moran D.A.P."/>
            <person name="Tomita M."/>
            <person name="Numata K."/>
            <person name="Arakawa K."/>
        </authorList>
    </citation>
    <scope>NUCLEOTIDE SEQUENCE</scope>
</reference>
<dbReference type="EMBL" id="BMAV01024244">
    <property type="protein sequence ID" value="GFS31423.1"/>
    <property type="molecule type" value="Genomic_DNA"/>
</dbReference>
<evidence type="ECO:0000313" key="3">
    <source>
        <dbReference type="EMBL" id="GFS65001.1"/>
    </source>
</evidence>
<dbReference type="InterPro" id="IPR036179">
    <property type="entry name" value="Ig-like_dom_sf"/>
</dbReference>
<dbReference type="EMBL" id="BMAV01028093">
    <property type="protein sequence ID" value="GFS65001.1"/>
    <property type="molecule type" value="Genomic_DNA"/>
</dbReference>
<dbReference type="PANTHER" id="PTHR23278">
    <property type="entry name" value="SIDESTEP PROTEIN"/>
    <property type="match status" value="1"/>
</dbReference>
<proteinExistence type="predicted"/>
<comment type="caution">
    <text evidence="3">The sequence shown here is derived from an EMBL/GenBank/DDBJ whole genome shotgun (WGS) entry which is preliminary data.</text>
</comment>
<dbReference type="OrthoDB" id="6416385at2759"/>
<dbReference type="SUPFAM" id="SSF48726">
    <property type="entry name" value="Immunoglobulin"/>
    <property type="match status" value="1"/>
</dbReference>
<dbReference type="InterPro" id="IPR013783">
    <property type="entry name" value="Ig-like_fold"/>
</dbReference>
<evidence type="ECO:0000313" key="2">
    <source>
        <dbReference type="EMBL" id="GFS31423.1"/>
    </source>
</evidence>
<dbReference type="Proteomes" id="UP000886998">
    <property type="component" value="Unassembled WGS sequence"/>
</dbReference>
<evidence type="ECO:0000259" key="1">
    <source>
        <dbReference type="PROSITE" id="PS50835"/>
    </source>
</evidence>
<dbReference type="AlphaFoldDB" id="A0A8X6IXV9"/>
<evidence type="ECO:0000313" key="4">
    <source>
        <dbReference type="Proteomes" id="UP000886998"/>
    </source>
</evidence>
<dbReference type="InterPro" id="IPR007110">
    <property type="entry name" value="Ig-like_dom"/>
</dbReference>
<dbReference type="Pfam" id="PF07679">
    <property type="entry name" value="I-set"/>
    <property type="match status" value="1"/>
</dbReference>
<gene>
    <name evidence="3" type="primary">AVEN_73306_1</name>
    <name evidence="3" type="ORF">TNIN_151171</name>
    <name evidence="2" type="ORF">TNIN_24321</name>
</gene>
<dbReference type="InterPro" id="IPR013098">
    <property type="entry name" value="Ig_I-set"/>
</dbReference>
<organism evidence="3 4">
    <name type="scientific">Trichonephila inaurata madagascariensis</name>
    <dbReference type="NCBI Taxonomy" id="2747483"/>
    <lineage>
        <taxon>Eukaryota</taxon>
        <taxon>Metazoa</taxon>
        <taxon>Ecdysozoa</taxon>
        <taxon>Arthropoda</taxon>
        <taxon>Chelicerata</taxon>
        <taxon>Arachnida</taxon>
        <taxon>Araneae</taxon>
        <taxon>Araneomorphae</taxon>
        <taxon>Entelegynae</taxon>
        <taxon>Araneoidea</taxon>
        <taxon>Nephilidae</taxon>
        <taxon>Trichonephila</taxon>
        <taxon>Trichonephila inaurata</taxon>
    </lineage>
</organism>
<dbReference type="Gene3D" id="2.60.40.10">
    <property type="entry name" value="Immunoglobulins"/>
    <property type="match status" value="1"/>
</dbReference>
<sequence>MEGKPPPTVTWWKDSVLLDDTYQVHSHVVRNELVVDSLDRSDLHSSYACHASNNNISLPAVTSVTVDMNRKSFLIPKTLLFYLADHPEDSIVRHLSGLRGILTGGRIWDRKRKWVGIFSLL</sequence>
<name>A0A8X6IXV9_9ARAC</name>
<accession>A0A8X6IXV9</accession>